<proteinExistence type="predicted"/>
<gene>
    <name evidence="2" type="ORF">MWN34_17035</name>
</gene>
<organism evidence="2 3">
    <name type="scientific">Ancylobacter crimeensis</name>
    <dbReference type="NCBI Taxonomy" id="2579147"/>
    <lineage>
        <taxon>Bacteria</taxon>
        <taxon>Pseudomonadati</taxon>
        <taxon>Pseudomonadota</taxon>
        <taxon>Alphaproteobacteria</taxon>
        <taxon>Hyphomicrobiales</taxon>
        <taxon>Xanthobacteraceae</taxon>
        <taxon>Ancylobacter</taxon>
    </lineage>
</organism>
<dbReference type="Pfam" id="PF00839">
    <property type="entry name" value="Cys_rich_FGFR"/>
    <property type="match status" value="1"/>
</dbReference>
<evidence type="ECO:0000256" key="1">
    <source>
        <dbReference type="SAM" id="SignalP"/>
    </source>
</evidence>
<evidence type="ECO:0000313" key="2">
    <source>
        <dbReference type="EMBL" id="MCK0198607.1"/>
    </source>
</evidence>
<dbReference type="InterPro" id="IPR001893">
    <property type="entry name" value="Cys-rich_GLG1_repeat"/>
</dbReference>
<comment type="caution">
    <text evidence="2">The sequence shown here is derived from an EMBL/GenBank/DDBJ whole genome shotgun (WGS) entry which is preliminary data.</text>
</comment>
<keyword evidence="3" id="KW-1185">Reference proteome</keyword>
<protein>
    <submittedName>
        <fullName evidence="2">Cysteine rich repeat-containing protein</fullName>
    </submittedName>
</protein>
<reference evidence="2 3" key="1">
    <citation type="submission" date="2022-04" db="EMBL/GenBank/DDBJ databases">
        <authorList>
            <person name="Grouzdev D.S."/>
            <person name="Pantiukh K.S."/>
            <person name="Krutkina M.S."/>
        </authorList>
    </citation>
    <scope>NUCLEOTIDE SEQUENCE [LARGE SCALE GENOMIC DNA]</scope>
    <source>
        <strain evidence="2 3">6x-1</strain>
    </source>
</reference>
<dbReference type="EMBL" id="JALKCH010000012">
    <property type="protein sequence ID" value="MCK0198607.1"/>
    <property type="molecule type" value="Genomic_DNA"/>
</dbReference>
<feature type="signal peptide" evidence="1">
    <location>
        <begin position="1"/>
        <end position="22"/>
    </location>
</feature>
<evidence type="ECO:0000313" key="3">
    <source>
        <dbReference type="Proteomes" id="UP001203284"/>
    </source>
</evidence>
<keyword evidence="1" id="KW-0732">Signal</keyword>
<dbReference type="PANTHER" id="PTHR11884:SF1">
    <property type="entry name" value="GOLGI APPARATUS PROTEIN 1"/>
    <property type="match status" value="1"/>
</dbReference>
<feature type="chain" id="PRO_5047174774" evidence="1">
    <location>
        <begin position="23"/>
        <end position="139"/>
    </location>
</feature>
<dbReference type="Proteomes" id="UP001203284">
    <property type="component" value="Unassembled WGS sequence"/>
</dbReference>
<accession>A0ABT0DF84</accession>
<dbReference type="InterPro" id="IPR039728">
    <property type="entry name" value="GLG1"/>
</dbReference>
<sequence>MMRGRIWLAGLLLAGLTTGASAQTMSYAEAGALIAKSCGKAITTYCGKVNIGSGKVLDCLEKNNAKVPPQCFTDLRAAIASIDKRSVARQDAFRLCRADAAQFCGSVQPGDANLLDCLLASRKVVNKACQQALLDAGWQ</sequence>
<dbReference type="PANTHER" id="PTHR11884">
    <property type="entry name" value="SELECTIN LIGAND RELATED"/>
    <property type="match status" value="1"/>
</dbReference>
<name>A0ABT0DF84_9HYPH</name>